<feature type="transmembrane region" description="Helical" evidence="1">
    <location>
        <begin position="110"/>
        <end position="132"/>
    </location>
</feature>
<reference evidence="4" key="1">
    <citation type="journal article" date="2019" name="Int. J. Syst. Evol. Microbiol.">
        <title>The Global Catalogue of Microorganisms (GCM) 10K type strain sequencing project: providing services to taxonomists for standard genome sequencing and annotation.</title>
        <authorList>
            <consortium name="The Broad Institute Genomics Platform"/>
            <consortium name="The Broad Institute Genome Sequencing Center for Infectious Disease"/>
            <person name="Wu L."/>
            <person name="Ma J."/>
        </authorList>
    </citation>
    <scope>NUCLEOTIDE SEQUENCE [LARGE SCALE GENOMIC DNA]</scope>
    <source>
        <strain evidence="4">CCUG 53915</strain>
    </source>
</reference>
<sequence length="145" mass="16010">MKKVNTIIGLIAIVFSIITFIIAFSFPDKAKFWPQLFSVIMILLSLGLIFGGNKKEEADAYVPNKAEYLSLLVLVVISVAALLFINVLGFSLIAVGMIAAILWYTEYRKVKNVIAISIGTSLALTLIFQVLLRVPLPQGIFETLF</sequence>
<feature type="domain" description="DUF1468" evidence="2">
    <location>
        <begin position="7"/>
        <end position="137"/>
    </location>
</feature>
<proteinExistence type="predicted"/>
<evidence type="ECO:0000313" key="3">
    <source>
        <dbReference type="EMBL" id="MFD1204528.1"/>
    </source>
</evidence>
<feature type="transmembrane region" description="Helical" evidence="1">
    <location>
        <begin position="7"/>
        <end position="26"/>
    </location>
</feature>
<keyword evidence="1" id="KW-1133">Transmembrane helix</keyword>
<evidence type="ECO:0000313" key="4">
    <source>
        <dbReference type="Proteomes" id="UP001597231"/>
    </source>
</evidence>
<dbReference type="InterPro" id="IPR009936">
    <property type="entry name" value="DUF1468"/>
</dbReference>
<dbReference type="RefSeq" id="WP_381479966.1">
    <property type="nucleotide sequence ID" value="NZ_JBHTLT010000026.1"/>
</dbReference>
<comment type="caution">
    <text evidence="3">The sequence shown here is derived from an EMBL/GenBank/DDBJ whole genome shotgun (WGS) entry which is preliminary data.</text>
</comment>
<gene>
    <name evidence="3" type="ORF">ACFQ38_05310</name>
</gene>
<name>A0ABW3TYI7_9BACL</name>
<accession>A0ABW3TYI7</accession>
<evidence type="ECO:0000259" key="2">
    <source>
        <dbReference type="Pfam" id="PF07331"/>
    </source>
</evidence>
<dbReference type="Proteomes" id="UP001597231">
    <property type="component" value="Unassembled WGS sequence"/>
</dbReference>
<protein>
    <submittedName>
        <fullName evidence="3">Tripartite tricarboxylate transporter TctB family protein</fullName>
    </submittedName>
</protein>
<dbReference type="EMBL" id="JBHTLT010000026">
    <property type="protein sequence ID" value="MFD1204528.1"/>
    <property type="molecule type" value="Genomic_DNA"/>
</dbReference>
<organism evidence="3 4">
    <name type="scientific">Sporosarcina contaminans</name>
    <dbReference type="NCBI Taxonomy" id="633403"/>
    <lineage>
        <taxon>Bacteria</taxon>
        <taxon>Bacillati</taxon>
        <taxon>Bacillota</taxon>
        <taxon>Bacilli</taxon>
        <taxon>Bacillales</taxon>
        <taxon>Caryophanaceae</taxon>
        <taxon>Sporosarcina</taxon>
    </lineage>
</organism>
<evidence type="ECO:0000256" key="1">
    <source>
        <dbReference type="SAM" id="Phobius"/>
    </source>
</evidence>
<feature type="transmembrane region" description="Helical" evidence="1">
    <location>
        <begin position="32"/>
        <end position="50"/>
    </location>
</feature>
<dbReference type="Pfam" id="PF07331">
    <property type="entry name" value="TctB"/>
    <property type="match status" value="1"/>
</dbReference>
<feature type="transmembrane region" description="Helical" evidence="1">
    <location>
        <begin position="71"/>
        <end position="104"/>
    </location>
</feature>
<keyword evidence="4" id="KW-1185">Reference proteome</keyword>
<keyword evidence="1" id="KW-0812">Transmembrane</keyword>
<keyword evidence="1" id="KW-0472">Membrane</keyword>